<evidence type="ECO:0000313" key="3">
    <source>
        <dbReference type="Proteomes" id="UP001229421"/>
    </source>
</evidence>
<reference evidence="2" key="1">
    <citation type="journal article" date="2023" name="bioRxiv">
        <title>Improved chromosome-level genome assembly for marigold (Tagetes erecta).</title>
        <authorList>
            <person name="Jiang F."/>
            <person name="Yuan L."/>
            <person name="Wang S."/>
            <person name="Wang H."/>
            <person name="Xu D."/>
            <person name="Wang A."/>
            <person name="Fan W."/>
        </authorList>
    </citation>
    <scope>NUCLEOTIDE SEQUENCE</scope>
    <source>
        <strain evidence="2">WSJ</strain>
        <tissue evidence="2">Leaf</tissue>
    </source>
</reference>
<dbReference type="SUPFAM" id="SSF50965">
    <property type="entry name" value="Galactose oxidase, central domain"/>
    <property type="match status" value="1"/>
</dbReference>
<keyword evidence="3" id="KW-1185">Reference proteome</keyword>
<dbReference type="PANTHER" id="PTHR31111:SF125">
    <property type="entry name" value="F-BOX PROTEIN CPR30-LIKE"/>
    <property type="match status" value="1"/>
</dbReference>
<dbReference type="InterPro" id="IPR011043">
    <property type="entry name" value="Gal_Oxase/kelch_b-propeller"/>
</dbReference>
<name>A0AAD8KY53_TARER</name>
<dbReference type="SUPFAM" id="SSF81383">
    <property type="entry name" value="F-box domain"/>
    <property type="match status" value="1"/>
</dbReference>
<dbReference type="Gene3D" id="1.20.1280.50">
    <property type="match status" value="1"/>
</dbReference>
<dbReference type="InterPro" id="IPR036047">
    <property type="entry name" value="F-box-like_dom_sf"/>
</dbReference>
<dbReference type="InterPro" id="IPR001810">
    <property type="entry name" value="F-box_dom"/>
</dbReference>
<dbReference type="PANTHER" id="PTHR31111">
    <property type="entry name" value="BNAA05G37150D PROTEIN-RELATED"/>
    <property type="match status" value="1"/>
</dbReference>
<dbReference type="InterPro" id="IPR017451">
    <property type="entry name" value="F-box-assoc_interact_dom"/>
</dbReference>
<dbReference type="PROSITE" id="PS50181">
    <property type="entry name" value="FBOX"/>
    <property type="match status" value="1"/>
</dbReference>
<dbReference type="Proteomes" id="UP001229421">
    <property type="component" value="Unassembled WGS sequence"/>
</dbReference>
<dbReference type="Pfam" id="PF08268">
    <property type="entry name" value="FBA_3"/>
    <property type="match status" value="1"/>
</dbReference>
<dbReference type="Pfam" id="PF00646">
    <property type="entry name" value="F-box"/>
    <property type="match status" value="1"/>
</dbReference>
<evidence type="ECO:0000313" key="2">
    <source>
        <dbReference type="EMBL" id="KAK1431317.1"/>
    </source>
</evidence>
<evidence type="ECO:0000259" key="1">
    <source>
        <dbReference type="PROSITE" id="PS50181"/>
    </source>
</evidence>
<dbReference type="SMART" id="SM00256">
    <property type="entry name" value="FBOX"/>
    <property type="match status" value="1"/>
</dbReference>
<dbReference type="NCBIfam" id="TIGR01640">
    <property type="entry name" value="F_box_assoc_1"/>
    <property type="match status" value="1"/>
</dbReference>
<proteinExistence type="predicted"/>
<dbReference type="InterPro" id="IPR013187">
    <property type="entry name" value="F-box-assoc_dom_typ3"/>
</dbReference>
<protein>
    <recommendedName>
        <fullName evidence="1">F-box domain-containing protein</fullName>
    </recommendedName>
</protein>
<organism evidence="2 3">
    <name type="scientific">Tagetes erecta</name>
    <name type="common">African marigold</name>
    <dbReference type="NCBI Taxonomy" id="13708"/>
    <lineage>
        <taxon>Eukaryota</taxon>
        <taxon>Viridiplantae</taxon>
        <taxon>Streptophyta</taxon>
        <taxon>Embryophyta</taxon>
        <taxon>Tracheophyta</taxon>
        <taxon>Spermatophyta</taxon>
        <taxon>Magnoliopsida</taxon>
        <taxon>eudicotyledons</taxon>
        <taxon>Gunneridae</taxon>
        <taxon>Pentapetalae</taxon>
        <taxon>asterids</taxon>
        <taxon>campanulids</taxon>
        <taxon>Asterales</taxon>
        <taxon>Asteraceae</taxon>
        <taxon>Asteroideae</taxon>
        <taxon>Heliantheae alliance</taxon>
        <taxon>Tageteae</taxon>
        <taxon>Tagetes</taxon>
    </lineage>
</organism>
<accession>A0AAD8KY53</accession>
<dbReference type="AlphaFoldDB" id="A0AAD8KY53"/>
<dbReference type="EMBL" id="JAUHHV010000002">
    <property type="protein sequence ID" value="KAK1431317.1"/>
    <property type="molecule type" value="Genomic_DNA"/>
</dbReference>
<gene>
    <name evidence="2" type="ORF">QVD17_07774</name>
</gene>
<dbReference type="CDD" id="cd22157">
    <property type="entry name" value="F-box_AtFBW1-like"/>
    <property type="match status" value="1"/>
</dbReference>
<feature type="domain" description="F-box" evidence="1">
    <location>
        <begin position="26"/>
        <end position="71"/>
    </location>
</feature>
<comment type="caution">
    <text evidence="2">The sequence shown here is derived from an EMBL/GenBank/DDBJ whole genome shotgun (WGS) entry which is preliminary data.</text>
</comment>
<sequence>MTMYTLFLRVQRPSFSNMDTLDEQQQSSNDQFPEEIIEQILTRLPVESILRFKSVSKPWLSLISNPSFTNLQLTQATLAHRSSLFISIYDTLTRKLYFLSAAHEGGHVTHLFKPFDQIMITCEETTELEHLNGLVLFSSGNGYNKHMSFAYVINPSTRKIYKLPHPPSELVRSSYSYYLFGFDESRNEHKILHIKMFRSILSNKPYKHAKVEVMIFSMSNVSWRKINVDLPCDMVIDWNIGSKHSVCVNSVIHLVLQNRNEILSFDLRTEKFLLINLPVECVAYTVYERYHDKGLNTIISSKPFLMKINGFLGFICHKTRNEIDVWILKDYENRVWVREKVSFKKSWFVLDGPFMLNRFIRNDKRVPTNTINVPMYDVERRRIKSANFALGYQFPYPKTLRFDHVKSYTESVLPIPKN</sequence>